<organism evidence="2 3">
    <name type="scientific">Actinokineospora auranticolor</name>
    <dbReference type="NCBI Taxonomy" id="155976"/>
    <lineage>
        <taxon>Bacteria</taxon>
        <taxon>Bacillati</taxon>
        <taxon>Actinomycetota</taxon>
        <taxon>Actinomycetes</taxon>
        <taxon>Pseudonocardiales</taxon>
        <taxon>Pseudonocardiaceae</taxon>
        <taxon>Actinokineospora</taxon>
    </lineage>
</organism>
<gene>
    <name evidence="2" type="ORF">CLV40_1448</name>
</gene>
<feature type="transmembrane region" description="Helical" evidence="1">
    <location>
        <begin position="23"/>
        <end position="39"/>
    </location>
</feature>
<dbReference type="AlphaFoldDB" id="A0A2S6GBN6"/>
<keyword evidence="1" id="KW-1133">Transmembrane helix</keyword>
<keyword evidence="3" id="KW-1185">Reference proteome</keyword>
<proteinExistence type="predicted"/>
<dbReference type="EMBL" id="PTIX01000044">
    <property type="protein sequence ID" value="PPK61086.1"/>
    <property type="molecule type" value="Genomic_DNA"/>
</dbReference>
<dbReference type="RefSeq" id="WP_104483560.1">
    <property type="nucleotide sequence ID" value="NZ_CP154825.1"/>
</dbReference>
<accession>A0A2S6GBN6</accession>
<evidence type="ECO:0000313" key="2">
    <source>
        <dbReference type="EMBL" id="PPK61086.1"/>
    </source>
</evidence>
<keyword evidence="1" id="KW-0812">Transmembrane</keyword>
<evidence type="ECO:0000256" key="1">
    <source>
        <dbReference type="SAM" id="Phobius"/>
    </source>
</evidence>
<protein>
    <submittedName>
        <fullName evidence="2">Uncharacterized protein</fullName>
    </submittedName>
</protein>
<dbReference type="Proteomes" id="UP000239203">
    <property type="component" value="Unassembled WGS sequence"/>
</dbReference>
<reference evidence="2 3" key="1">
    <citation type="submission" date="2018-02" db="EMBL/GenBank/DDBJ databases">
        <title>Genomic Encyclopedia of Archaeal and Bacterial Type Strains, Phase II (KMG-II): from individual species to whole genera.</title>
        <authorList>
            <person name="Goeker M."/>
        </authorList>
    </citation>
    <scope>NUCLEOTIDE SEQUENCE [LARGE SCALE GENOMIC DNA]</scope>
    <source>
        <strain evidence="2 3">YU 961-1</strain>
    </source>
</reference>
<keyword evidence="1" id="KW-0472">Membrane</keyword>
<name>A0A2S6GBN6_9PSEU</name>
<sequence>MLTGLAAGLSAVAFNLVDEPSRLLMWVFVIVVAGFVRFANGSDKWVREMVRTGSWRGLPAKPARIRDTPAVAVETDGHTT</sequence>
<evidence type="ECO:0000313" key="3">
    <source>
        <dbReference type="Proteomes" id="UP000239203"/>
    </source>
</evidence>
<comment type="caution">
    <text evidence="2">The sequence shown here is derived from an EMBL/GenBank/DDBJ whole genome shotgun (WGS) entry which is preliminary data.</text>
</comment>